<name>C7NJX0_KYTSD</name>
<evidence type="ECO:0000313" key="2">
    <source>
        <dbReference type="EMBL" id="ACV06902.1"/>
    </source>
</evidence>
<dbReference type="EMBL" id="CP001686">
    <property type="protein sequence ID" value="ACV06902.1"/>
    <property type="molecule type" value="Genomic_DNA"/>
</dbReference>
<organism evidence="2 3">
    <name type="scientific">Kytococcus sedentarius (strain ATCC 14392 / DSM 20547 / JCM 11482 / CCUG 33030 / NBRC 15357 / NCTC 11040 / CCM 314 / 541)</name>
    <name type="common">Micrococcus sedentarius</name>
    <dbReference type="NCBI Taxonomy" id="478801"/>
    <lineage>
        <taxon>Bacteria</taxon>
        <taxon>Bacillati</taxon>
        <taxon>Actinomycetota</taxon>
        <taxon>Actinomycetes</taxon>
        <taxon>Micrococcales</taxon>
        <taxon>Kytococcaceae</taxon>
        <taxon>Kytococcus</taxon>
    </lineage>
</organism>
<dbReference type="KEGG" id="kse:Ksed_19010"/>
<dbReference type="STRING" id="478801.Ksed_19010"/>
<accession>C7NJX0</accession>
<reference evidence="2 3" key="1">
    <citation type="journal article" date="2009" name="Stand. Genomic Sci.">
        <title>Complete genome sequence of Kytococcus sedentarius type strain (541).</title>
        <authorList>
            <person name="Sims D."/>
            <person name="Brettin T."/>
            <person name="Detter J.C."/>
            <person name="Han C."/>
            <person name="Lapidus A."/>
            <person name="Copeland A."/>
            <person name="Glavina Del Rio T."/>
            <person name="Nolan M."/>
            <person name="Chen F."/>
            <person name="Lucas S."/>
            <person name="Tice H."/>
            <person name="Cheng J.F."/>
            <person name="Bruce D."/>
            <person name="Goodwin L."/>
            <person name="Pitluck S."/>
            <person name="Ovchinnikova G."/>
            <person name="Pati A."/>
            <person name="Ivanova N."/>
            <person name="Mavrommatis K."/>
            <person name="Chen A."/>
            <person name="Palaniappan K."/>
            <person name="D'haeseleer P."/>
            <person name="Chain P."/>
            <person name="Bristow J."/>
            <person name="Eisen J.A."/>
            <person name="Markowitz V."/>
            <person name="Hugenholtz P."/>
            <person name="Schneider S."/>
            <person name="Goker M."/>
            <person name="Pukall R."/>
            <person name="Kyrpides N.C."/>
            <person name="Klenk H.P."/>
        </authorList>
    </citation>
    <scope>NUCLEOTIDE SEQUENCE [LARGE SCALE GENOMIC DNA]</scope>
    <source>
        <strain evidence="3">ATCC 14392 / DSM 20547 / JCM 11482 / CCUG 33030 / NBRC 15357 / NCTC 11040 / CCM 314 / 541</strain>
    </source>
</reference>
<feature type="region of interest" description="Disordered" evidence="1">
    <location>
        <begin position="1"/>
        <end position="40"/>
    </location>
</feature>
<gene>
    <name evidence="2" type="ordered locus">Ksed_19010</name>
</gene>
<evidence type="ECO:0000256" key="1">
    <source>
        <dbReference type="SAM" id="MobiDB-lite"/>
    </source>
</evidence>
<protein>
    <submittedName>
        <fullName evidence="2">Uncharacterized protein</fullName>
    </submittedName>
</protein>
<dbReference type="RefSeq" id="WP_015779842.1">
    <property type="nucleotide sequence ID" value="NC_013169.1"/>
</dbReference>
<keyword evidence="3" id="KW-1185">Reference proteome</keyword>
<evidence type="ECO:0000313" key="3">
    <source>
        <dbReference type="Proteomes" id="UP000006666"/>
    </source>
</evidence>
<dbReference type="Proteomes" id="UP000006666">
    <property type="component" value="Chromosome"/>
</dbReference>
<sequence>MTAPGQPWGRPAFTDETEIGGADAVPEKTTGSETRDDAEF</sequence>
<proteinExistence type="predicted"/>
<dbReference type="AlphaFoldDB" id="C7NJX0"/>
<dbReference type="HOGENOM" id="CLU_3291271_0_0_11"/>